<reference evidence="6 7" key="1">
    <citation type="journal article" date="2015" name="Int. J. Syst. Evol. Microbiol.">
        <title>Aestuariivita atlantica sp. nov., isolated from deep sea sediment of the Atlantic Ocean.</title>
        <authorList>
            <person name="Li G."/>
            <person name="Lai Q."/>
            <person name="Du Y."/>
            <person name="Liu X."/>
            <person name="Sun F."/>
            <person name="Shao Z."/>
        </authorList>
    </citation>
    <scope>NUCLEOTIDE SEQUENCE [LARGE SCALE GENOMIC DNA]</scope>
    <source>
        <strain evidence="6 7">22II-S11-z3</strain>
    </source>
</reference>
<dbReference type="Gene3D" id="3.40.50.970">
    <property type="match status" value="2"/>
</dbReference>
<comment type="caution">
    <text evidence="6">The sequence shown here is derived from an EMBL/GenBank/DDBJ whole genome shotgun (WGS) entry which is preliminary data.</text>
</comment>
<evidence type="ECO:0000256" key="2">
    <source>
        <dbReference type="ARBA" id="ARBA00022679"/>
    </source>
</evidence>
<dbReference type="InterPro" id="IPR011766">
    <property type="entry name" value="TPP_enzyme_TPP-bd"/>
</dbReference>
<dbReference type="RefSeq" id="WP_050530821.1">
    <property type="nucleotide sequence ID" value="NZ_AQQZ01000004.1"/>
</dbReference>
<dbReference type="PATRIC" id="fig|1317121.7.peg.2777"/>
<feature type="domain" description="Thiamine pyrophosphate enzyme N-terminal TPP-binding" evidence="5">
    <location>
        <begin position="1"/>
        <end position="106"/>
    </location>
</feature>
<sequence>MNGAESLVETFLENDVTVCFANPGTSEMHFVAALDQHPDMRCVLCLFEGGTSGAADGYFRMSGKVAATMLHLAPGFGNAFANLHNARKAGSGILNVMGEHATYHLAYDSPLRGDTAGISHAISDWTRTSATAADVAGDGAAGIAAARAGNGRIATLILPADTAWGEGSAPAIASATEDGDLPSEAELETVADALGRPGAALFLGGIATYGPELEAAGRIAKATGCRLIAPLFTARVRRGAGQVVLDQLPYRGELAAEVLADLHTLVCIGTPPPVNFFAYPGQPSVPTPDTCAVIDLCGRDGNVTGTLAALEKRVGAAGSEPDRRAFDLPEVAPDADLTAETACATIIRWMPEETIVVNEAVTSGLTFGPQSRTARPHDFLTTVGGAIGCCLPTAVGSAIACPDRKVLALTGDGSAMYTIQSLWTMARENLDVTVVVFNNGAYRILHHELEALGVAQVGRNARAMFDLTGPELDWMALARGHGLDAVRADSLAELNAALAHADDVAGPCLIEVVL</sequence>
<dbReference type="InterPro" id="IPR000399">
    <property type="entry name" value="TPP-bd_CS"/>
</dbReference>
<dbReference type="AlphaFoldDB" id="A0A0L1JPD9"/>
<name>A0A0L1JPD9_9RHOB</name>
<evidence type="ECO:0008006" key="8">
    <source>
        <dbReference type="Google" id="ProtNLM"/>
    </source>
</evidence>
<feature type="domain" description="Thiamine pyrophosphate enzyme TPP-binding" evidence="4">
    <location>
        <begin position="372"/>
        <end position="512"/>
    </location>
</feature>
<evidence type="ECO:0000256" key="3">
    <source>
        <dbReference type="ARBA" id="ARBA00023052"/>
    </source>
</evidence>
<comment type="similarity">
    <text evidence="1">Belongs to the TPP enzyme family.</text>
</comment>
<dbReference type="CDD" id="cd02002">
    <property type="entry name" value="TPP_BFDC"/>
    <property type="match status" value="1"/>
</dbReference>
<dbReference type="PANTHER" id="PTHR18968">
    <property type="entry name" value="THIAMINE PYROPHOSPHATE ENZYMES"/>
    <property type="match status" value="1"/>
</dbReference>
<proteinExistence type="inferred from homology"/>
<dbReference type="Proteomes" id="UP000036938">
    <property type="component" value="Unassembled WGS sequence"/>
</dbReference>
<dbReference type="OrthoDB" id="9773408at2"/>
<keyword evidence="7" id="KW-1185">Reference proteome</keyword>
<dbReference type="GO" id="GO:0050660">
    <property type="term" value="F:flavin adenine dinucleotide binding"/>
    <property type="evidence" value="ECO:0007669"/>
    <property type="project" value="TreeGrafter"/>
</dbReference>
<protein>
    <recommendedName>
        <fullName evidence="8">Decarboxylase</fullName>
    </recommendedName>
</protein>
<dbReference type="PANTHER" id="PTHR18968:SF86">
    <property type="entry name" value="ACETOLACTATE SYNTHASE LARGE SUBUNIT ILVX-RELATED"/>
    <property type="match status" value="1"/>
</dbReference>
<dbReference type="STRING" id="1317121.ATO11_10495"/>
<dbReference type="InterPro" id="IPR029061">
    <property type="entry name" value="THDP-binding"/>
</dbReference>
<dbReference type="GO" id="GO:0044281">
    <property type="term" value="P:small molecule metabolic process"/>
    <property type="evidence" value="ECO:0007669"/>
    <property type="project" value="UniProtKB-ARBA"/>
</dbReference>
<dbReference type="GO" id="GO:0003984">
    <property type="term" value="F:acetolactate synthase activity"/>
    <property type="evidence" value="ECO:0007669"/>
    <property type="project" value="TreeGrafter"/>
</dbReference>
<dbReference type="InterPro" id="IPR012001">
    <property type="entry name" value="Thiamin_PyroP_enz_TPP-bd_dom"/>
</dbReference>
<dbReference type="Pfam" id="PF02775">
    <property type="entry name" value="TPP_enzyme_C"/>
    <property type="match status" value="1"/>
</dbReference>
<accession>A0A0L1JPD9</accession>
<dbReference type="PROSITE" id="PS00187">
    <property type="entry name" value="TPP_ENZYMES"/>
    <property type="match status" value="1"/>
</dbReference>
<dbReference type="InterPro" id="IPR045229">
    <property type="entry name" value="TPP_enz"/>
</dbReference>
<evidence type="ECO:0000313" key="7">
    <source>
        <dbReference type="Proteomes" id="UP000036938"/>
    </source>
</evidence>
<dbReference type="CDD" id="cd07035">
    <property type="entry name" value="TPP_PYR_POX_like"/>
    <property type="match status" value="1"/>
</dbReference>
<evidence type="ECO:0000313" key="6">
    <source>
        <dbReference type="EMBL" id="KNG93629.1"/>
    </source>
</evidence>
<dbReference type="Pfam" id="PF02776">
    <property type="entry name" value="TPP_enzyme_N"/>
    <property type="match status" value="1"/>
</dbReference>
<evidence type="ECO:0000259" key="4">
    <source>
        <dbReference type="Pfam" id="PF02775"/>
    </source>
</evidence>
<dbReference type="GO" id="GO:0000287">
    <property type="term" value="F:magnesium ion binding"/>
    <property type="evidence" value="ECO:0007669"/>
    <property type="project" value="InterPro"/>
</dbReference>
<evidence type="ECO:0000256" key="1">
    <source>
        <dbReference type="ARBA" id="ARBA00007812"/>
    </source>
</evidence>
<dbReference type="NCBIfam" id="NF005760">
    <property type="entry name" value="PRK07586.1"/>
    <property type="match status" value="1"/>
</dbReference>
<evidence type="ECO:0000259" key="5">
    <source>
        <dbReference type="Pfam" id="PF02776"/>
    </source>
</evidence>
<keyword evidence="2" id="KW-0808">Transferase</keyword>
<keyword evidence="3" id="KW-0786">Thiamine pyrophosphate</keyword>
<dbReference type="SUPFAM" id="SSF52518">
    <property type="entry name" value="Thiamin diphosphate-binding fold (THDP-binding)"/>
    <property type="match status" value="2"/>
</dbReference>
<gene>
    <name evidence="6" type="ORF">ATO11_10495</name>
</gene>
<dbReference type="GO" id="GO:0030976">
    <property type="term" value="F:thiamine pyrophosphate binding"/>
    <property type="evidence" value="ECO:0007669"/>
    <property type="project" value="InterPro"/>
</dbReference>
<organism evidence="6 7">
    <name type="scientific">Pseudaestuariivita atlantica</name>
    <dbReference type="NCBI Taxonomy" id="1317121"/>
    <lineage>
        <taxon>Bacteria</taxon>
        <taxon>Pseudomonadati</taxon>
        <taxon>Pseudomonadota</taxon>
        <taxon>Alphaproteobacteria</taxon>
        <taxon>Rhodobacterales</taxon>
        <taxon>Paracoccaceae</taxon>
        <taxon>Pseudaestuariivita</taxon>
    </lineage>
</organism>
<dbReference type="EMBL" id="AQQZ01000004">
    <property type="protein sequence ID" value="KNG93629.1"/>
    <property type="molecule type" value="Genomic_DNA"/>
</dbReference>